<dbReference type="PANTHER" id="PTHR43790">
    <property type="entry name" value="CARBOHYDRATE TRANSPORT ATP-BINDING PROTEIN MG119-RELATED"/>
    <property type="match status" value="1"/>
</dbReference>
<dbReference type="SMART" id="SM00382">
    <property type="entry name" value="AAA"/>
    <property type="match status" value="2"/>
</dbReference>
<evidence type="ECO:0000313" key="13">
    <source>
        <dbReference type="Proteomes" id="UP000245921"/>
    </source>
</evidence>
<name>A0AA45HHM7_9BACT</name>
<evidence type="ECO:0000259" key="11">
    <source>
        <dbReference type="PROSITE" id="PS50893"/>
    </source>
</evidence>
<dbReference type="AlphaFoldDB" id="A0AA45HHM7"/>
<evidence type="ECO:0000256" key="2">
    <source>
        <dbReference type="ARBA" id="ARBA00004533"/>
    </source>
</evidence>
<evidence type="ECO:0000256" key="9">
    <source>
        <dbReference type="ARBA" id="ARBA00022967"/>
    </source>
</evidence>
<dbReference type="GO" id="GO:0015749">
    <property type="term" value="P:monosaccharide transmembrane transport"/>
    <property type="evidence" value="ECO:0007669"/>
    <property type="project" value="UniProtKB-ARBA"/>
</dbReference>
<protein>
    <submittedName>
        <fullName evidence="12">Monosaccharide ABC transporter ATP-binding protein (CUT2 family)</fullName>
    </submittedName>
</protein>
<dbReference type="CDD" id="cd03215">
    <property type="entry name" value="ABC_Carb_Monos_II"/>
    <property type="match status" value="1"/>
</dbReference>
<dbReference type="InterPro" id="IPR027417">
    <property type="entry name" value="P-loop_NTPase"/>
</dbReference>
<organism evidence="12 13">
    <name type="scientific">Oceanotoga teriensis</name>
    <dbReference type="NCBI Taxonomy" id="515440"/>
    <lineage>
        <taxon>Bacteria</taxon>
        <taxon>Thermotogati</taxon>
        <taxon>Thermotogota</taxon>
        <taxon>Thermotogae</taxon>
        <taxon>Petrotogales</taxon>
        <taxon>Petrotogaceae</taxon>
        <taxon>Oceanotoga</taxon>
    </lineage>
</organism>
<evidence type="ECO:0000313" key="12">
    <source>
        <dbReference type="EMBL" id="PWJ84718.1"/>
    </source>
</evidence>
<keyword evidence="3" id="KW-0813">Transport</keyword>
<accession>A0AA45HHM7</accession>
<evidence type="ECO:0000256" key="8">
    <source>
        <dbReference type="ARBA" id="ARBA00022840"/>
    </source>
</evidence>
<dbReference type="InterPro" id="IPR003439">
    <property type="entry name" value="ABC_transporter-like_ATP-bd"/>
</dbReference>
<dbReference type="Gene3D" id="3.40.50.300">
    <property type="entry name" value="P-loop containing nucleotide triphosphate hydrolases"/>
    <property type="match status" value="2"/>
</dbReference>
<sequence length="498" mass="56215">MKILLNMKNISKSFSKINVLNNVNLKIEEGKVLGLLGENGAGKSTLMKILSGVYKKDEGIIIFEDKEINPQNPKEVQTLGISIIYQELNLIDNMSVAENIYLGRWPLNVYKKINYKCLYENTEKLLKENNLNLNSKDIVGNLSVGKKQMVEIAKAISFNSKIILMDEPTSALSNDESEKLFNIIESLKEKGVGIVFISHKMEEIYRICDKVKVLRDGKDMGEKEINNVTEKELIKMMVGRDIEDRFPKKNNEIGETILEVKNLTSKKVKNISFNVRQGEVFGIAGLMGAGRTETMRAIFGIDKIFSGEVYLKGKKISIKNPEIAIKNGIGFVPEDRKKEGLILDFSVLQNSVLAILNKIKNIFGYINHKEEIRISNNIIENLEVKTNSNKQIIKYLSGGNQQKVIIGKWLEIKPDILILDDPTRGIDVGTKAQIYSLINNITRKGKSVILISSELPEVVNMCDRVMVMHEGELMKVLNKDEISQERIMYYAIGKKGAI</sequence>
<dbReference type="GO" id="GO:0005886">
    <property type="term" value="C:plasma membrane"/>
    <property type="evidence" value="ECO:0007669"/>
    <property type="project" value="UniProtKB-SubCell"/>
</dbReference>
<keyword evidence="10" id="KW-0472">Membrane</keyword>
<dbReference type="GO" id="GO:0005524">
    <property type="term" value="F:ATP binding"/>
    <property type="evidence" value="ECO:0007669"/>
    <property type="project" value="UniProtKB-KW"/>
</dbReference>
<dbReference type="PROSITE" id="PS50893">
    <property type="entry name" value="ABC_TRANSPORTER_2"/>
    <property type="match status" value="2"/>
</dbReference>
<comment type="caution">
    <text evidence="12">The sequence shown here is derived from an EMBL/GenBank/DDBJ whole genome shotgun (WGS) entry which is preliminary data.</text>
</comment>
<keyword evidence="9" id="KW-1278">Translocase</keyword>
<dbReference type="Proteomes" id="UP000245921">
    <property type="component" value="Unassembled WGS sequence"/>
</dbReference>
<keyword evidence="6" id="KW-0677">Repeat</keyword>
<evidence type="ECO:0000256" key="7">
    <source>
        <dbReference type="ARBA" id="ARBA00022741"/>
    </source>
</evidence>
<dbReference type="PROSITE" id="PS00211">
    <property type="entry name" value="ABC_TRANSPORTER_1"/>
    <property type="match status" value="1"/>
</dbReference>
<dbReference type="RefSeq" id="WP_109606720.1">
    <property type="nucleotide sequence ID" value="NZ_JAMHJO010000002.1"/>
</dbReference>
<dbReference type="CDD" id="cd03216">
    <property type="entry name" value="ABC_Carb_Monos_I"/>
    <property type="match status" value="1"/>
</dbReference>
<keyword evidence="13" id="KW-1185">Reference proteome</keyword>
<evidence type="ECO:0000256" key="10">
    <source>
        <dbReference type="ARBA" id="ARBA00023136"/>
    </source>
</evidence>
<dbReference type="InterPro" id="IPR050107">
    <property type="entry name" value="ABC_carbohydrate_import_ATPase"/>
</dbReference>
<keyword evidence="7" id="KW-0547">Nucleotide-binding</keyword>
<reference evidence="12 13" key="1">
    <citation type="submission" date="2018-05" db="EMBL/GenBank/DDBJ databases">
        <title>Genomic Encyclopedia of Type Strains, Phase IV (KMG-IV): sequencing the most valuable type-strain genomes for metagenomic binning, comparative biology and taxonomic classification.</title>
        <authorList>
            <person name="Goeker M."/>
        </authorList>
    </citation>
    <scope>NUCLEOTIDE SEQUENCE [LARGE SCALE GENOMIC DNA]</scope>
    <source>
        <strain evidence="12 13">DSM 24906</strain>
    </source>
</reference>
<dbReference type="SUPFAM" id="SSF52540">
    <property type="entry name" value="P-loop containing nucleoside triphosphate hydrolases"/>
    <property type="match status" value="2"/>
</dbReference>
<dbReference type="PANTHER" id="PTHR43790:SF3">
    <property type="entry name" value="D-ALLOSE IMPORT ATP-BINDING PROTEIN ALSA-RELATED"/>
    <property type="match status" value="1"/>
</dbReference>
<comment type="subcellular location">
    <subcellularLocation>
        <location evidence="2">Cell inner membrane</location>
    </subcellularLocation>
    <subcellularLocation>
        <location evidence="1">Cell membrane</location>
        <topology evidence="1">Peripheral membrane protein</topology>
    </subcellularLocation>
</comment>
<feature type="domain" description="ABC transporter" evidence="11">
    <location>
        <begin position="5"/>
        <end position="241"/>
    </location>
</feature>
<evidence type="ECO:0000256" key="1">
    <source>
        <dbReference type="ARBA" id="ARBA00004202"/>
    </source>
</evidence>
<dbReference type="EMBL" id="QGGI01000038">
    <property type="protein sequence ID" value="PWJ84718.1"/>
    <property type="molecule type" value="Genomic_DNA"/>
</dbReference>
<keyword evidence="5" id="KW-0762">Sugar transport</keyword>
<evidence type="ECO:0000256" key="3">
    <source>
        <dbReference type="ARBA" id="ARBA00022448"/>
    </source>
</evidence>
<keyword evidence="4" id="KW-1003">Cell membrane</keyword>
<dbReference type="Pfam" id="PF00005">
    <property type="entry name" value="ABC_tran"/>
    <property type="match status" value="2"/>
</dbReference>
<dbReference type="FunFam" id="3.40.50.300:FF:000127">
    <property type="entry name" value="Ribose import ATP-binding protein RbsA"/>
    <property type="match status" value="1"/>
</dbReference>
<dbReference type="FunFam" id="3.40.50.300:FF:000126">
    <property type="entry name" value="Galactose/methyl galactoside import ATP-binding protein MglA"/>
    <property type="match status" value="1"/>
</dbReference>
<dbReference type="InterPro" id="IPR003593">
    <property type="entry name" value="AAA+_ATPase"/>
</dbReference>
<evidence type="ECO:0000256" key="5">
    <source>
        <dbReference type="ARBA" id="ARBA00022597"/>
    </source>
</evidence>
<dbReference type="GO" id="GO:0016887">
    <property type="term" value="F:ATP hydrolysis activity"/>
    <property type="evidence" value="ECO:0007669"/>
    <property type="project" value="InterPro"/>
</dbReference>
<gene>
    <name evidence="12" type="ORF">C7380_1384</name>
</gene>
<evidence type="ECO:0000256" key="4">
    <source>
        <dbReference type="ARBA" id="ARBA00022475"/>
    </source>
</evidence>
<evidence type="ECO:0000256" key="6">
    <source>
        <dbReference type="ARBA" id="ARBA00022737"/>
    </source>
</evidence>
<keyword evidence="8 12" id="KW-0067">ATP-binding</keyword>
<feature type="domain" description="ABC transporter" evidence="11">
    <location>
        <begin position="248"/>
        <end position="495"/>
    </location>
</feature>
<proteinExistence type="predicted"/>
<dbReference type="InterPro" id="IPR017871">
    <property type="entry name" value="ABC_transporter-like_CS"/>
</dbReference>